<evidence type="ECO:0000313" key="3">
    <source>
        <dbReference type="EMBL" id="CAB5038626.1"/>
    </source>
</evidence>
<dbReference type="EMBL" id="CAFBPZ010000049">
    <property type="protein sequence ID" value="CAB5038626.1"/>
    <property type="molecule type" value="Genomic_DNA"/>
</dbReference>
<evidence type="ECO:0000256" key="1">
    <source>
        <dbReference type="SAM" id="Phobius"/>
    </source>
</evidence>
<protein>
    <submittedName>
        <fullName evidence="3">Unannotated protein</fullName>
    </submittedName>
</protein>
<gene>
    <name evidence="2" type="ORF">UFOPK3495_00464</name>
    <name evidence="3" type="ORF">UFOPK4237_00855</name>
</gene>
<proteinExistence type="predicted"/>
<evidence type="ECO:0000313" key="2">
    <source>
        <dbReference type="EMBL" id="CAB4892301.1"/>
    </source>
</evidence>
<accession>A0A6J7SC90</accession>
<organism evidence="3">
    <name type="scientific">freshwater metagenome</name>
    <dbReference type="NCBI Taxonomy" id="449393"/>
    <lineage>
        <taxon>unclassified sequences</taxon>
        <taxon>metagenomes</taxon>
        <taxon>ecological metagenomes</taxon>
    </lineage>
</organism>
<dbReference type="AlphaFoldDB" id="A0A6J7SC90"/>
<keyword evidence="1" id="KW-0472">Membrane</keyword>
<name>A0A6J7SC90_9ZZZZ</name>
<feature type="transmembrane region" description="Helical" evidence="1">
    <location>
        <begin position="20"/>
        <end position="36"/>
    </location>
</feature>
<reference evidence="3" key="1">
    <citation type="submission" date="2020-05" db="EMBL/GenBank/DDBJ databases">
        <authorList>
            <person name="Chiriac C."/>
            <person name="Salcher M."/>
            <person name="Ghai R."/>
            <person name="Kavagutti S V."/>
        </authorList>
    </citation>
    <scope>NUCLEOTIDE SEQUENCE</scope>
</reference>
<dbReference type="EMBL" id="CAFBMC010000016">
    <property type="protein sequence ID" value="CAB4892301.1"/>
    <property type="molecule type" value="Genomic_DNA"/>
</dbReference>
<sequence>MYIRAEDVALTNIVDKAGPIALLFVFALGIALYFIWKSMNRQLKKVDQNIPLDPPLVQDQAKDQ</sequence>
<keyword evidence="1" id="KW-1133">Transmembrane helix</keyword>
<keyword evidence="1" id="KW-0812">Transmembrane</keyword>